<dbReference type="EMBL" id="CAFBMT010000050">
    <property type="protein sequence ID" value="CAB4961015.1"/>
    <property type="molecule type" value="Genomic_DNA"/>
</dbReference>
<dbReference type="InterPro" id="IPR002347">
    <property type="entry name" value="SDR_fam"/>
</dbReference>
<dbReference type="Pfam" id="PF13561">
    <property type="entry name" value="adh_short_C2"/>
    <property type="match status" value="1"/>
</dbReference>
<dbReference type="AlphaFoldDB" id="A0A6J7KZB2"/>
<accession>A0A6J7KZB2</accession>
<reference evidence="1" key="1">
    <citation type="submission" date="2020-05" db="EMBL/GenBank/DDBJ databases">
        <authorList>
            <person name="Chiriac C."/>
            <person name="Salcher M."/>
            <person name="Ghai R."/>
            <person name="Kavagutti S V."/>
        </authorList>
    </citation>
    <scope>NUCLEOTIDE SEQUENCE</scope>
</reference>
<proteinExistence type="predicted"/>
<name>A0A6J7KZB2_9ZZZZ</name>
<organism evidence="1">
    <name type="scientific">freshwater metagenome</name>
    <dbReference type="NCBI Taxonomy" id="449393"/>
    <lineage>
        <taxon>unclassified sequences</taxon>
        <taxon>metagenomes</taxon>
        <taxon>ecological metagenomes</taxon>
    </lineage>
</organism>
<dbReference type="SUPFAM" id="SSF51735">
    <property type="entry name" value="NAD(P)-binding Rossmann-fold domains"/>
    <property type="match status" value="1"/>
</dbReference>
<gene>
    <name evidence="1" type="ORF">UFOPK3651_03515</name>
</gene>
<dbReference type="Gene3D" id="3.40.50.720">
    <property type="entry name" value="NAD(P)-binding Rossmann-like Domain"/>
    <property type="match status" value="1"/>
</dbReference>
<protein>
    <submittedName>
        <fullName evidence="1">Unannotated protein</fullName>
    </submittedName>
</protein>
<evidence type="ECO:0000313" key="1">
    <source>
        <dbReference type="EMBL" id="CAB4961015.1"/>
    </source>
</evidence>
<dbReference type="InterPro" id="IPR036291">
    <property type="entry name" value="NAD(P)-bd_dom_sf"/>
</dbReference>
<sequence>MLTTRAGAPLDIAYMVLYLASDESEYVTGQVLCVDGGMAAHQPYISEMRALFAAG</sequence>